<evidence type="ECO:0000256" key="1">
    <source>
        <dbReference type="SAM" id="Phobius"/>
    </source>
</evidence>
<sequence>MCCYTVKKCKESNILKGIVSSMIGTVYKDTLHILQGNWLKIIGMVILCYLIKFSIETLPIQGSISIRMDSLAVVSSEILQTLLLGALINSILFFMLIDYITRTQVTMRKRFLTAITHPFRQSRLLYKGFFVLIITNLLLYIIGMMSIYAGLSVKSALLFFAYLLLYAFFIWLFLGISQAMYILYDDPKVGIFRCIRNSFSMMKGKRWQLLGLFLLAGVGLILGALLLMIGVLVVLVMYEVGRLAFYRELMRKNRQEEWYEKVSGI</sequence>
<keyword evidence="3" id="KW-1185">Reference proteome</keyword>
<reference evidence="2 3" key="1">
    <citation type="journal article" date="2003" name="Int. J. Syst. Evol. Microbiol.">
        <title>Virgibacillus carmonensis sp. nov., Virgibacillus necropolis sp. nov. and Virgibacillus picturae sp. nov., three novel species isolated from deteriorated mural paintings, transfer of the species of the genus salibacillus to Virgibacillus, as Virgibacillus marismortui comb. nov. and Virgibacillus salexigens comb. nov., and emended description of the genus Virgibacillus.</title>
        <authorList>
            <person name="Heyrman J."/>
            <person name="Logan N.A."/>
            <person name="Busse H.J."/>
            <person name="Balcaen A."/>
            <person name="Lebbe L."/>
            <person name="Rodriguez-Diaz M."/>
            <person name="Swings J."/>
            <person name="De Vos P."/>
        </authorList>
    </citation>
    <scope>NUCLEOTIDE SEQUENCE [LARGE SCALE GENOMIC DNA]</scope>
    <source>
        <strain evidence="2 3">LMG 19488</strain>
    </source>
</reference>
<protein>
    <recommendedName>
        <fullName evidence="4">DUF975 domain-containing protein</fullName>
    </recommendedName>
</protein>
<accession>A0A221MF20</accession>
<evidence type="ECO:0008006" key="4">
    <source>
        <dbReference type="Google" id="ProtNLM"/>
    </source>
</evidence>
<feature type="transmembrane region" description="Helical" evidence="1">
    <location>
        <begin position="78"/>
        <end position="100"/>
    </location>
</feature>
<feature type="transmembrane region" description="Helical" evidence="1">
    <location>
        <begin position="157"/>
        <end position="183"/>
    </location>
</feature>
<dbReference type="PANTHER" id="PTHR40076:SF1">
    <property type="entry name" value="MEMBRANE PROTEIN"/>
    <property type="match status" value="1"/>
</dbReference>
<gene>
    <name evidence="2" type="ORF">CFK40_15220</name>
</gene>
<keyword evidence="1" id="KW-0812">Transmembrane</keyword>
<dbReference type="EMBL" id="CP022437">
    <property type="protein sequence ID" value="ASN06273.1"/>
    <property type="molecule type" value="Genomic_DNA"/>
</dbReference>
<dbReference type="Proteomes" id="UP000204391">
    <property type="component" value="Chromosome"/>
</dbReference>
<evidence type="ECO:0000313" key="3">
    <source>
        <dbReference type="Proteomes" id="UP000204391"/>
    </source>
</evidence>
<feature type="transmembrane region" description="Helical" evidence="1">
    <location>
        <begin position="209"/>
        <end position="238"/>
    </location>
</feature>
<name>A0A221MF20_9BACI</name>
<organism evidence="2 3">
    <name type="scientific">Virgibacillus necropolis</name>
    <dbReference type="NCBI Taxonomy" id="163877"/>
    <lineage>
        <taxon>Bacteria</taxon>
        <taxon>Bacillati</taxon>
        <taxon>Bacillota</taxon>
        <taxon>Bacilli</taxon>
        <taxon>Bacillales</taxon>
        <taxon>Bacillaceae</taxon>
        <taxon>Virgibacillus</taxon>
    </lineage>
</organism>
<feature type="transmembrane region" description="Helical" evidence="1">
    <location>
        <begin position="129"/>
        <end position="151"/>
    </location>
</feature>
<keyword evidence="1" id="KW-1133">Transmembrane helix</keyword>
<dbReference type="PANTHER" id="PTHR40076">
    <property type="entry name" value="MEMBRANE PROTEIN-RELATED"/>
    <property type="match status" value="1"/>
</dbReference>
<dbReference type="AlphaFoldDB" id="A0A221MF20"/>
<feature type="transmembrane region" description="Helical" evidence="1">
    <location>
        <begin position="38"/>
        <end position="58"/>
    </location>
</feature>
<evidence type="ECO:0000313" key="2">
    <source>
        <dbReference type="EMBL" id="ASN06273.1"/>
    </source>
</evidence>
<keyword evidence="1" id="KW-0472">Membrane</keyword>
<dbReference type="KEGG" id="vne:CFK40_15220"/>
<dbReference type="Pfam" id="PF06161">
    <property type="entry name" value="DUF975"/>
    <property type="match status" value="1"/>
</dbReference>
<proteinExistence type="predicted"/>
<dbReference type="InterPro" id="IPR010380">
    <property type="entry name" value="DUF975"/>
</dbReference>